<protein>
    <submittedName>
        <fullName evidence="1">Uncharacterized protein</fullName>
    </submittedName>
</protein>
<comment type="caution">
    <text evidence="1">The sequence shown here is derived from an EMBL/GenBank/DDBJ whole genome shotgun (WGS) entry which is preliminary data.</text>
</comment>
<dbReference type="OrthoDB" id="8032690at2759"/>
<gene>
    <name evidence="1" type="ORF">NGRA_1755</name>
</gene>
<accession>A0A9P6H0L8</accession>
<reference evidence="1 2" key="1">
    <citation type="journal article" date="2020" name="Genome Biol. Evol.">
        <title>Comparative genomics of strictly vertically transmitted, feminizing microsporidia endosymbionts of amphipod crustaceans.</title>
        <authorList>
            <person name="Cormier A."/>
            <person name="Chebbi M.A."/>
            <person name="Giraud I."/>
            <person name="Wattier R."/>
            <person name="Teixeira M."/>
            <person name="Gilbert C."/>
            <person name="Rigaud T."/>
            <person name="Cordaux R."/>
        </authorList>
    </citation>
    <scope>NUCLEOTIDE SEQUENCE [LARGE SCALE GENOMIC DNA]</scope>
    <source>
        <strain evidence="1 2">Ou3-Ou53</strain>
    </source>
</reference>
<dbReference type="AlphaFoldDB" id="A0A9P6H0L8"/>
<dbReference type="EMBL" id="SBJO01000134">
    <property type="protein sequence ID" value="KAF9762779.1"/>
    <property type="molecule type" value="Genomic_DNA"/>
</dbReference>
<name>A0A9P6H0L8_9MICR</name>
<organism evidence="1 2">
    <name type="scientific">Nosema granulosis</name>
    <dbReference type="NCBI Taxonomy" id="83296"/>
    <lineage>
        <taxon>Eukaryota</taxon>
        <taxon>Fungi</taxon>
        <taxon>Fungi incertae sedis</taxon>
        <taxon>Microsporidia</taxon>
        <taxon>Nosematidae</taxon>
        <taxon>Nosema</taxon>
    </lineage>
</organism>
<evidence type="ECO:0000313" key="2">
    <source>
        <dbReference type="Proteomes" id="UP000740883"/>
    </source>
</evidence>
<keyword evidence="2" id="KW-1185">Reference proteome</keyword>
<sequence>MKYVTHRTPQEFKYNKTEQKLWCKLCRMKINSSRKSVVEKQATNLSILSSTVLPDNSNVLKAVDNCIASIKALTIKNKTRAALFYEIGSPPSLILTRWSSWLKAALYYCKYLPIVRNIVMKIDSDWVLVTNAKNAVESTDLIG</sequence>
<dbReference type="Proteomes" id="UP000740883">
    <property type="component" value="Unassembled WGS sequence"/>
</dbReference>
<evidence type="ECO:0000313" key="1">
    <source>
        <dbReference type="EMBL" id="KAF9762779.1"/>
    </source>
</evidence>
<proteinExistence type="predicted"/>